<evidence type="ECO:0000259" key="1">
    <source>
        <dbReference type="Pfam" id="PF13930"/>
    </source>
</evidence>
<comment type="caution">
    <text evidence="2">The sequence shown here is derived from an EMBL/GenBank/DDBJ whole genome shotgun (WGS) entry which is preliminary data.</text>
</comment>
<dbReference type="EMBL" id="JAECVW010000001">
    <property type="protein sequence ID" value="MBH8594319.1"/>
    <property type="molecule type" value="Genomic_DNA"/>
</dbReference>
<keyword evidence="3" id="KW-1185">Reference proteome</keyword>
<dbReference type="Gene3D" id="3.40.570.10">
    <property type="entry name" value="Extracellular Endonuclease, subunit A"/>
    <property type="match status" value="1"/>
</dbReference>
<name>A0A8I1A3V6_THEIN</name>
<sequence>MITDGSHINPNGTLRPNIRYRTGEYDYIYETDDLGRIIEFNADDLRLTQRTERLPHNQNTPGKLPTDHAGHLAGDRFGGSPELDNLVSMSRSANLSVYKRLENRWARALENGQQVSVRVRINYDGNNMRPSSFDVQYTIDGVGFEQHIPN</sequence>
<gene>
    <name evidence="2" type="ORF">I8U20_03140</name>
</gene>
<organism evidence="2 3">
    <name type="scientific">Thermoactinomyces intermedius</name>
    <dbReference type="NCBI Taxonomy" id="2024"/>
    <lineage>
        <taxon>Bacteria</taxon>
        <taxon>Bacillati</taxon>
        <taxon>Bacillota</taxon>
        <taxon>Bacilli</taxon>
        <taxon>Bacillales</taxon>
        <taxon>Thermoactinomycetaceae</taxon>
        <taxon>Thermoactinomyces</taxon>
    </lineage>
</organism>
<keyword evidence="2" id="KW-0540">Nuclease</keyword>
<accession>A0A8I1A3V6</accession>
<dbReference type="AlphaFoldDB" id="A0A8I1A3V6"/>
<dbReference type="Proteomes" id="UP000633619">
    <property type="component" value="Unassembled WGS sequence"/>
</dbReference>
<proteinExistence type="predicted"/>
<keyword evidence="2" id="KW-0378">Hydrolase</keyword>
<evidence type="ECO:0000313" key="3">
    <source>
        <dbReference type="Proteomes" id="UP000633619"/>
    </source>
</evidence>
<reference evidence="2 3" key="1">
    <citation type="submission" date="2020-12" db="EMBL/GenBank/DDBJ databases">
        <title>WGS of Thermoactinomyces spp.</title>
        <authorList>
            <person name="Cheng K."/>
        </authorList>
    </citation>
    <scope>NUCLEOTIDE SEQUENCE [LARGE SCALE GENOMIC DNA]</scope>
    <source>
        <strain evidence="3">CICC 10671\DSM 43846</strain>
    </source>
</reference>
<evidence type="ECO:0000313" key="2">
    <source>
        <dbReference type="EMBL" id="MBH8594319.1"/>
    </source>
</evidence>
<feature type="domain" description="Type VII secretion system protein EssD-like" evidence="1">
    <location>
        <begin position="16"/>
        <end position="141"/>
    </location>
</feature>
<protein>
    <submittedName>
        <fullName evidence="2">DNA/RNA non-specific endonuclease</fullName>
    </submittedName>
</protein>
<dbReference type="InterPro" id="IPR044927">
    <property type="entry name" value="Endonuclea_NS_2"/>
</dbReference>
<dbReference type="GO" id="GO:0004519">
    <property type="term" value="F:endonuclease activity"/>
    <property type="evidence" value="ECO:0007669"/>
    <property type="project" value="UniProtKB-KW"/>
</dbReference>
<dbReference type="InterPro" id="IPR044929">
    <property type="entry name" value="DNA/RNA_non-sp_Endonuclease_sf"/>
</dbReference>
<keyword evidence="2" id="KW-0255">Endonuclease</keyword>
<dbReference type="Pfam" id="PF13930">
    <property type="entry name" value="Endonuclea_NS_2"/>
    <property type="match status" value="1"/>
</dbReference>